<dbReference type="SUPFAM" id="SSF54197">
    <property type="entry name" value="HIT-like"/>
    <property type="match status" value="2"/>
</dbReference>
<reference evidence="12" key="2">
    <citation type="submission" date="2022-10" db="EMBL/GenBank/DDBJ databases">
        <authorList>
            <person name="Aronson H.S."/>
        </authorList>
    </citation>
    <scope>NUCLEOTIDE SEQUENCE</scope>
    <source>
        <strain evidence="12">RS19-109</strain>
    </source>
</reference>
<feature type="short sequence motif" description="Histidine triad motif" evidence="10">
    <location>
        <begin position="291"/>
        <end position="295"/>
    </location>
</feature>
<dbReference type="Pfam" id="PF02744">
    <property type="entry name" value="GalP_UDP_tr_C"/>
    <property type="match status" value="1"/>
</dbReference>
<reference evidence="12" key="1">
    <citation type="journal article" date="2022" name="bioRxiv">
        <title>Thiovibrio frasassiensisgen. nov., sp. nov., an autotrophic, elemental sulfur disproportionating bacterium isolated from sulfidic karst sediment, and proposal of Thiovibrionaceae fam. nov.</title>
        <authorList>
            <person name="Aronson H."/>
            <person name="Thomas C."/>
            <person name="Bhattacharyya M."/>
            <person name="Eckstein S."/>
            <person name="Jensen S."/>
            <person name="Barco R."/>
            <person name="Macalady J."/>
            <person name="Amend J."/>
        </authorList>
    </citation>
    <scope>NUCLEOTIDE SEQUENCE</scope>
    <source>
        <strain evidence="12">RS19-109</strain>
    </source>
</reference>
<dbReference type="InterPro" id="IPR001937">
    <property type="entry name" value="GalP_UDPtransf1"/>
</dbReference>
<feature type="active site" description="Tele-UMP-histidine intermediate" evidence="8">
    <location>
        <position position="166"/>
    </location>
</feature>
<dbReference type="RefSeq" id="WP_307631826.1">
    <property type="nucleotide sequence ID" value="NZ_JAPHEH010000001.1"/>
</dbReference>
<evidence type="ECO:0000313" key="13">
    <source>
        <dbReference type="Proteomes" id="UP001154240"/>
    </source>
</evidence>
<dbReference type="AlphaFoldDB" id="A0A9X4RK95"/>
<keyword evidence="4 9" id="KW-0479">Metal-binding</keyword>
<evidence type="ECO:0000256" key="7">
    <source>
        <dbReference type="NCBIfam" id="TIGR00209"/>
    </source>
</evidence>
<organism evidence="12 13">
    <name type="scientific">Thiovibrio frasassiensis</name>
    <dbReference type="NCBI Taxonomy" id="2984131"/>
    <lineage>
        <taxon>Bacteria</taxon>
        <taxon>Pseudomonadati</taxon>
        <taxon>Thermodesulfobacteriota</taxon>
        <taxon>Desulfobulbia</taxon>
        <taxon>Desulfobulbales</taxon>
        <taxon>Thiovibrionaceae</taxon>
        <taxon>Thiovibrio</taxon>
    </lineage>
</organism>
<evidence type="ECO:0000313" key="12">
    <source>
        <dbReference type="EMBL" id="MDG4474846.1"/>
    </source>
</evidence>
<dbReference type="InterPro" id="IPR053177">
    <property type="entry name" value="ADP-glucose_phosphorylase"/>
</dbReference>
<dbReference type="EMBL" id="JAPHEH010000001">
    <property type="protein sequence ID" value="MDG4474846.1"/>
    <property type="molecule type" value="Genomic_DNA"/>
</dbReference>
<name>A0A9X4RK95_9BACT</name>
<keyword evidence="2 12" id="KW-0808">Transferase</keyword>
<dbReference type="NCBIfam" id="TIGR00209">
    <property type="entry name" value="galT_1"/>
    <property type="match status" value="1"/>
</dbReference>
<evidence type="ECO:0000256" key="8">
    <source>
        <dbReference type="PIRSR" id="PIRSR000808-1"/>
    </source>
</evidence>
<dbReference type="Pfam" id="PF01087">
    <property type="entry name" value="GalP_UDP_transf"/>
    <property type="match status" value="1"/>
</dbReference>
<dbReference type="InterPro" id="IPR005849">
    <property type="entry name" value="GalP_Utransf_N"/>
</dbReference>
<evidence type="ECO:0000256" key="10">
    <source>
        <dbReference type="PROSITE-ProRule" id="PRU00464"/>
    </source>
</evidence>
<comment type="caution">
    <text evidence="12">The sequence shown here is derived from an EMBL/GenBank/DDBJ whole genome shotgun (WGS) entry which is preliminary data.</text>
</comment>
<dbReference type="InterPro" id="IPR005850">
    <property type="entry name" value="GalP_Utransf_C"/>
</dbReference>
<accession>A0A9X4RK95</accession>
<dbReference type="PROSITE" id="PS51084">
    <property type="entry name" value="HIT_2"/>
    <property type="match status" value="1"/>
</dbReference>
<dbReference type="PANTHER" id="PTHR42763:SF1">
    <property type="entry name" value="UDP-GLUCOSE--HEXOSE-1-PHOSPHATE URIDYLYLTRANSFERASE"/>
    <property type="match status" value="1"/>
</dbReference>
<evidence type="ECO:0000256" key="6">
    <source>
        <dbReference type="ARBA" id="ARBA00023277"/>
    </source>
</evidence>
<dbReference type="EC" id="2.7.7.12" evidence="7"/>
<dbReference type="GO" id="GO:0008270">
    <property type="term" value="F:zinc ion binding"/>
    <property type="evidence" value="ECO:0007669"/>
    <property type="project" value="InterPro"/>
</dbReference>
<gene>
    <name evidence="12" type="primary">galT</name>
    <name evidence="12" type="ORF">OLX77_01560</name>
</gene>
<feature type="binding site" evidence="9">
    <location>
        <position position="39"/>
    </location>
    <ligand>
        <name>Zn(2+)</name>
        <dbReference type="ChEBI" id="CHEBI:29105"/>
    </ligand>
</feature>
<keyword evidence="3 12" id="KW-0548">Nucleotidyltransferase</keyword>
<evidence type="ECO:0000256" key="1">
    <source>
        <dbReference type="ARBA" id="ARBA00010951"/>
    </source>
</evidence>
<dbReference type="GO" id="GO:0008108">
    <property type="term" value="F:UDP-glucose:hexose-1-phosphate uridylyltransferase activity"/>
    <property type="evidence" value="ECO:0007669"/>
    <property type="project" value="UniProtKB-UniRule"/>
</dbReference>
<evidence type="ECO:0000256" key="4">
    <source>
        <dbReference type="ARBA" id="ARBA00022723"/>
    </source>
</evidence>
<evidence type="ECO:0000259" key="11">
    <source>
        <dbReference type="PROSITE" id="PS51084"/>
    </source>
</evidence>
<feature type="domain" description="HIT" evidence="11">
    <location>
        <begin position="197"/>
        <end position="310"/>
    </location>
</feature>
<evidence type="ECO:0000256" key="9">
    <source>
        <dbReference type="PIRSR" id="PIRSR000808-3"/>
    </source>
</evidence>
<dbReference type="Gene3D" id="3.30.428.10">
    <property type="entry name" value="HIT-like"/>
    <property type="match status" value="2"/>
</dbReference>
<evidence type="ECO:0000256" key="5">
    <source>
        <dbReference type="ARBA" id="ARBA00022833"/>
    </source>
</evidence>
<sequence length="333" mass="38115">MPELRKDPIIGRWIIISTERGKRPTDFIVEKSETRGGFCPLCPGNENTTPPEVLNYSSTSDHQANRPGWDLRVVPNKYPALVIEGSLNKEGDGLYDRMNGIGAHEVIIETPDHNETFTNLPPERMIKVFLAYRDRLLDLAQDPRFRYVMVFKNFGAAAGASLEHSHSQLIALPIVPRMISSEIEGSLSYYKYKERCIFCDIIRQEINQNKRVVAENELFLAIVPYAPRSPFEMWILPKRHASSYLAMDDDHFKALTAIFSECMRRLDTCIPNVPYNFVLHGAPLRSQPLDHYHWHFEIMPKLTMIAGFEWGSGFYINSIPPEEAAQYLKDAAI</sequence>
<protein>
    <recommendedName>
        <fullName evidence="7">Galactose-1-phosphate uridylyltransferase</fullName>
        <ecNumber evidence="7">2.7.7.12</ecNumber>
    </recommendedName>
</protein>
<evidence type="ECO:0000256" key="3">
    <source>
        <dbReference type="ARBA" id="ARBA00022695"/>
    </source>
</evidence>
<proteinExistence type="inferred from homology"/>
<keyword evidence="6" id="KW-0119">Carbohydrate metabolism</keyword>
<dbReference type="InterPro" id="IPR036265">
    <property type="entry name" value="HIT-like_sf"/>
</dbReference>
<comment type="cofactor">
    <cofactor evidence="9">
        <name>Zn(2+)</name>
        <dbReference type="ChEBI" id="CHEBI:29105"/>
    </cofactor>
    <text evidence="9">Binds 1 zinc ion per subunit.</text>
</comment>
<comment type="similarity">
    <text evidence="1">Belongs to the galactose-1-phosphate uridylyltransferase type 1 family.</text>
</comment>
<dbReference type="InterPro" id="IPR011146">
    <property type="entry name" value="HIT-like"/>
</dbReference>
<feature type="binding site" evidence="9">
    <location>
        <position position="164"/>
    </location>
    <ligand>
        <name>Zn(2+)</name>
        <dbReference type="ChEBI" id="CHEBI:29105"/>
    </ligand>
</feature>
<evidence type="ECO:0000256" key="2">
    <source>
        <dbReference type="ARBA" id="ARBA00022679"/>
    </source>
</evidence>
<dbReference type="Proteomes" id="UP001154240">
    <property type="component" value="Unassembled WGS sequence"/>
</dbReference>
<dbReference type="GO" id="GO:0006012">
    <property type="term" value="P:galactose metabolic process"/>
    <property type="evidence" value="ECO:0007669"/>
    <property type="project" value="UniProtKB-UniRule"/>
</dbReference>
<feature type="binding site" evidence="9">
    <location>
        <position position="42"/>
    </location>
    <ligand>
        <name>Zn(2+)</name>
        <dbReference type="ChEBI" id="CHEBI:29105"/>
    </ligand>
</feature>
<dbReference type="PIRSF" id="PIRSF000808">
    <property type="entry name" value="GalT"/>
    <property type="match status" value="1"/>
</dbReference>
<keyword evidence="13" id="KW-1185">Reference proteome</keyword>
<feature type="binding site" evidence="9">
    <location>
        <position position="113"/>
    </location>
    <ligand>
        <name>Zn(2+)</name>
        <dbReference type="ChEBI" id="CHEBI:29105"/>
    </ligand>
</feature>
<dbReference type="PANTHER" id="PTHR42763">
    <property type="entry name" value="ADP-GLUCOSE PHOSPHORYLASE"/>
    <property type="match status" value="1"/>
</dbReference>
<keyword evidence="5 9" id="KW-0862">Zinc</keyword>